<dbReference type="Pfam" id="PF14516">
    <property type="entry name" value="AAA_35"/>
    <property type="match status" value="1"/>
</dbReference>
<dbReference type="InterPro" id="IPR027417">
    <property type="entry name" value="P-loop_NTPase"/>
</dbReference>
<accession>A0ABT7BXY1</accession>
<name>A0ABT7BXY1_9CYAN</name>
<comment type="caution">
    <text evidence="1">The sequence shown here is derived from an EMBL/GenBank/DDBJ whole genome shotgun (WGS) entry which is preliminary data.</text>
</comment>
<gene>
    <name evidence="1" type="ORF">PMH09_12615</name>
</gene>
<evidence type="ECO:0000313" key="1">
    <source>
        <dbReference type="EMBL" id="MDJ1184030.1"/>
    </source>
</evidence>
<evidence type="ECO:0000313" key="2">
    <source>
        <dbReference type="Proteomes" id="UP001232992"/>
    </source>
</evidence>
<sequence>MRQYYQGVKGGALPLEARTYIQRPADRELYDFLSQETIQQCCYILAPRQSGKTSLMIRIADQLQHEGYHCVTINLQGFSLGSHSQVDESLLYHSILWEISATFPAPEARKLNQNIEQRSQEMANVFPALQFRESLKYIIEYLQSRGTEQLIIFLDEIQSLISWRLQNSFLGLLRALQPEQNLKSVKFVLLGVAKPTDILTDPAIAFNTAKGIELGRLDEGDCSTLIQGLTKLNCNAKQLFQEILAWTGGKPFLTQFVCNLCIEQLDITSNEQISLALEDLLERELIDNWRSHDPLSHFQEIERWFRTGYTSVHERISALDLYQELLNNNQFYFDGSSPKQINLTISGLATKSDNYITISNLLYQQIFNAQWLEQTKSILQREHMADQHTELDNVKNEMKSILNKLCQIKNTIDSASFICNEAVMVTSNNEIEQRITLPPAKNLFQTVKDRFGDSANLKDVTFIIEEEGQLIAWTIVYVAENSALIFSGNLEGNEMNLNVHRAFLSGYKDELVELANKFIELS</sequence>
<dbReference type="SUPFAM" id="SSF52540">
    <property type="entry name" value="P-loop containing nucleoside triphosphate hydrolases"/>
    <property type="match status" value="1"/>
</dbReference>
<dbReference type="RefSeq" id="WP_283758681.1">
    <property type="nucleotide sequence ID" value="NZ_JAQOSQ010000011.1"/>
</dbReference>
<protein>
    <submittedName>
        <fullName evidence="1">AAA-like domain-containing protein</fullName>
    </submittedName>
</protein>
<reference evidence="1 2" key="1">
    <citation type="submission" date="2023-01" db="EMBL/GenBank/DDBJ databases">
        <title>Novel diversity within Roseofilum (Cyanobacteria; Desertifilaceae) from marine benthic mats with descriptions of four novel species.</title>
        <authorList>
            <person name="Wang Y."/>
            <person name="Berthold D.E."/>
            <person name="Hu J."/>
            <person name="Lefler F.W."/>
            <person name="Laughinghouse H.D. IV."/>
        </authorList>
    </citation>
    <scope>NUCLEOTIDE SEQUENCE [LARGE SCALE GENOMIC DNA]</scope>
    <source>
        <strain evidence="1 2">BLCC-M143</strain>
    </source>
</reference>
<dbReference type="PANTHER" id="PTHR34301">
    <property type="entry name" value="DNA-BINDING PROTEIN-RELATED"/>
    <property type="match status" value="1"/>
</dbReference>
<dbReference type="EMBL" id="JAQOSQ010000011">
    <property type="protein sequence ID" value="MDJ1184030.1"/>
    <property type="molecule type" value="Genomic_DNA"/>
</dbReference>
<dbReference type="PANTHER" id="PTHR34301:SF8">
    <property type="entry name" value="ATPASE DOMAIN-CONTAINING PROTEIN"/>
    <property type="match status" value="1"/>
</dbReference>
<dbReference type="Proteomes" id="UP001232992">
    <property type="component" value="Unassembled WGS sequence"/>
</dbReference>
<proteinExistence type="predicted"/>
<organism evidence="1 2">
    <name type="scientific">Roseofilum casamattae BLCC-M143</name>
    <dbReference type="NCBI Taxonomy" id="3022442"/>
    <lineage>
        <taxon>Bacteria</taxon>
        <taxon>Bacillati</taxon>
        <taxon>Cyanobacteriota</taxon>
        <taxon>Cyanophyceae</taxon>
        <taxon>Desertifilales</taxon>
        <taxon>Desertifilaceae</taxon>
        <taxon>Roseofilum</taxon>
        <taxon>Roseofilum casamattae</taxon>
    </lineage>
</organism>
<dbReference type="Gene3D" id="3.40.50.300">
    <property type="entry name" value="P-loop containing nucleotide triphosphate hydrolases"/>
    <property type="match status" value="1"/>
</dbReference>
<keyword evidence="2" id="KW-1185">Reference proteome</keyword>